<dbReference type="SUPFAM" id="SSF54736">
    <property type="entry name" value="ClpS-like"/>
    <property type="match status" value="1"/>
</dbReference>
<feature type="domain" description="Adaptor protein ClpS core" evidence="1">
    <location>
        <begin position="25"/>
        <end position="50"/>
    </location>
</feature>
<organism evidence="2">
    <name type="scientific">bioreactor metagenome</name>
    <dbReference type="NCBI Taxonomy" id="1076179"/>
    <lineage>
        <taxon>unclassified sequences</taxon>
        <taxon>metagenomes</taxon>
        <taxon>ecological metagenomes</taxon>
    </lineage>
</organism>
<dbReference type="GO" id="GO:0030163">
    <property type="term" value="P:protein catabolic process"/>
    <property type="evidence" value="ECO:0007669"/>
    <property type="project" value="InterPro"/>
</dbReference>
<protein>
    <recommendedName>
        <fullName evidence="1">Adaptor protein ClpS core domain-containing protein</fullName>
    </recommendedName>
</protein>
<dbReference type="InterPro" id="IPR014719">
    <property type="entry name" value="Ribosomal_bL12_C/ClpS-like"/>
</dbReference>
<comment type="caution">
    <text evidence="2">The sequence shown here is derived from an EMBL/GenBank/DDBJ whole genome shotgun (WGS) entry which is preliminary data.</text>
</comment>
<proteinExistence type="predicted"/>
<dbReference type="AlphaFoldDB" id="A0A645C9C4"/>
<dbReference type="EMBL" id="VSSQ01024611">
    <property type="protein sequence ID" value="MPM72224.1"/>
    <property type="molecule type" value="Genomic_DNA"/>
</dbReference>
<accession>A0A645C9C4</accession>
<gene>
    <name evidence="2" type="ORF">SDC9_119197</name>
</gene>
<sequence>METPILKPLELEKTEADVINNFGSRVILFNDDVHTFEEVANQLVKAIECS</sequence>
<evidence type="ECO:0000313" key="2">
    <source>
        <dbReference type="EMBL" id="MPM72224.1"/>
    </source>
</evidence>
<dbReference type="InterPro" id="IPR003769">
    <property type="entry name" value="ClpS_core"/>
</dbReference>
<name>A0A645C9C4_9ZZZZ</name>
<reference evidence="2" key="1">
    <citation type="submission" date="2019-08" db="EMBL/GenBank/DDBJ databases">
        <authorList>
            <person name="Kucharzyk K."/>
            <person name="Murdoch R.W."/>
            <person name="Higgins S."/>
            <person name="Loffler F."/>
        </authorList>
    </citation>
    <scope>NUCLEOTIDE SEQUENCE</scope>
</reference>
<dbReference type="Gene3D" id="3.30.1390.10">
    <property type="match status" value="1"/>
</dbReference>
<evidence type="ECO:0000259" key="1">
    <source>
        <dbReference type="Pfam" id="PF02617"/>
    </source>
</evidence>
<dbReference type="Pfam" id="PF02617">
    <property type="entry name" value="ClpS"/>
    <property type="match status" value="1"/>
</dbReference>